<accession>A0A2S5KP17</accession>
<dbReference type="Proteomes" id="UP000238196">
    <property type="component" value="Unassembled WGS sequence"/>
</dbReference>
<dbReference type="GO" id="GO:0004722">
    <property type="term" value="F:protein serine/threonine phosphatase activity"/>
    <property type="evidence" value="ECO:0007669"/>
    <property type="project" value="InterPro"/>
</dbReference>
<dbReference type="PANTHER" id="PTHR47992">
    <property type="entry name" value="PROTEIN PHOSPHATASE"/>
    <property type="match status" value="1"/>
</dbReference>
<proteinExistence type="predicted"/>
<dbReference type="Pfam" id="PF13672">
    <property type="entry name" value="PP2C_2"/>
    <property type="match status" value="1"/>
</dbReference>
<dbReference type="OrthoDB" id="5290303at2"/>
<dbReference type="PROSITE" id="PS51746">
    <property type="entry name" value="PPM_2"/>
    <property type="match status" value="1"/>
</dbReference>
<dbReference type="SUPFAM" id="SSF81606">
    <property type="entry name" value="PP2C-like"/>
    <property type="match status" value="1"/>
</dbReference>
<dbReference type="CDD" id="cd00143">
    <property type="entry name" value="PP2Cc"/>
    <property type="match status" value="1"/>
</dbReference>
<dbReference type="InterPro" id="IPR015655">
    <property type="entry name" value="PP2C"/>
</dbReference>
<sequence>MQLVSFAQSHKGKIRDHNEDAYLELAECGVWVVADGMGGHAAGDVASQMVVDTLEMELAHLPRHQISVEQLVAAIRRANRNVQHYASTQMQGKTVGSTVVALLVRNEEYHLCWVGDSRAYLLRDGQLQQCTRDHSQVQDMVEQGLISRDDAEFHPLANVVTRAIGGQEEVDVDVVSGLLQPGDLFLLCSDGLSKELSFHQLSQILNTPSVVDACMALTHSALVHGGRDNITSVLVRACQGRSQGELDDPTLPLVQGHWVRT</sequence>
<protein>
    <submittedName>
        <fullName evidence="2">Serine/threonine-protein phosphatase</fullName>
    </submittedName>
</protein>
<organism evidence="2 3">
    <name type="scientific">Proteobacteria bacterium 228</name>
    <dbReference type="NCBI Taxonomy" id="2083153"/>
    <lineage>
        <taxon>Bacteria</taxon>
        <taxon>Pseudomonadati</taxon>
        <taxon>Pseudomonadota</taxon>
    </lineage>
</organism>
<evidence type="ECO:0000313" key="3">
    <source>
        <dbReference type="Proteomes" id="UP000238196"/>
    </source>
</evidence>
<dbReference type="AlphaFoldDB" id="A0A2S5KP17"/>
<dbReference type="InterPro" id="IPR001932">
    <property type="entry name" value="PPM-type_phosphatase-like_dom"/>
</dbReference>
<evidence type="ECO:0000313" key="2">
    <source>
        <dbReference type="EMBL" id="PPC76279.1"/>
    </source>
</evidence>
<comment type="caution">
    <text evidence="2">The sequence shown here is derived from an EMBL/GenBank/DDBJ whole genome shotgun (WGS) entry which is preliminary data.</text>
</comment>
<dbReference type="SMART" id="SM00332">
    <property type="entry name" value="PP2Cc"/>
    <property type="match status" value="1"/>
</dbReference>
<dbReference type="SMART" id="SM00331">
    <property type="entry name" value="PP2C_SIG"/>
    <property type="match status" value="1"/>
</dbReference>
<dbReference type="EMBL" id="PRLP01000055">
    <property type="protein sequence ID" value="PPC76279.1"/>
    <property type="molecule type" value="Genomic_DNA"/>
</dbReference>
<reference evidence="2 3" key="1">
    <citation type="submission" date="2018-02" db="EMBL/GenBank/DDBJ databases">
        <title>novel marine gammaproteobacteria from coastal saline agro ecosystem.</title>
        <authorList>
            <person name="Krishnan R."/>
            <person name="Ramesh Kumar N."/>
        </authorList>
    </citation>
    <scope>NUCLEOTIDE SEQUENCE [LARGE SCALE GENOMIC DNA]</scope>
    <source>
        <strain evidence="2 3">228</strain>
    </source>
</reference>
<name>A0A2S5KP17_9PROT</name>
<gene>
    <name evidence="2" type="ORF">C4K68_16670</name>
</gene>
<dbReference type="InterPro" id="IPR036457">
    <property type="entry name" value="PPM-type-like_dom_sf"/>
</dbReference>
<feature type="domain" description="PPM-type phosphatase" evidence="1">
    <location>
        <begin position="3"/>
        <end position="237"/>
    </location>
</feature>
<dbReference type="Gene3D" id="3.60.40.10">
    <property type="entry name" value="PPM-type phosphatase domain"/>
    <property type="match status" value="1"/>
</dbReference>
<evidence type="ECO:0000259" key="1">
    <source>
        <dbReference type="PROSITE" id="PS51746"/>
    </source>
</evidence>